<sequence length="73" mass="8874">MIPPVIHDRRLCKRRRTLLFCVEQPWTCFEEGYLKLSSPYVELGLKVNETPVGQPWCILRRKYRNNDDPKQWR</sequence>
<reference evidence="2" key="1">
    <citation type="journal article" date="2022" name="Mol. Ecol. Resour.">
        <title>The genomes of chicory, endive, great burdock and yacon provide insights into Asteraceae palaeo-polyploidization history and plant inulin production.</title>
        <authorList>
            <person name="Fan W."/>
            <person name="Wang S."/>
            <person name="Wang H."/>
            <person name="Wang A."/>
            <person name="Jiang F."/>
            <person name="Liu H."/>
            <person name="Zhao H."/>
            <person name="Xu D."/>
            <person name="Zhang Y."/>
        </authorList>
    </citation>
    <scope>NUCLEOTIDE SEQUENCE [LARGE SCALE GENOMIC DNA]</scope>
    <source>
        <strain evidence="2">cv. Niubang</strain>
    </source>
</reference>
<dbReference type="Proteomes" id="UP001055879">
    <property type="component" value="Linkage Group LG12"/>
</dbReference>
<keyword evidence="2" id="KW-1185">Reference proteome</keyword>
<dbReference type="EMBL" id="CM042058">
    <property type="protein sequence ID" value="KAI3684253.1"/>
    <property type="molecule type" value="Genomic_DNA"/>
</dbReference>
<evidence type="ECO:0000313" key="2">
    <source>
        <dbReference type="Proteomes" id="UP001055879"/>
    </source>
</evidence>
<reference evidence="1 2" key="2">
    <citation type="journal article" date="2022" name="Mol. Ecol. Resour.">
        <title>The genomes of chicory, endive, great burdock and yacon provide insights into Asteraceae paleo-polyploidization history and plant inulin production.</title>
        <authorList>
            <person name="Fan W."/>
            <person name="Wang S."/>
            <person name="Wang H."/>
            <person name="Wang A."/>
            <person name="Jiang F."/>
            <person name="Liu H."/>
            <person name="Zhao H."/>
            <person name="Xu D."/>
            <person name="Zhang Y."/>
        </authorList>
    </citation>
    <scope>NUCLEOTIDE SEQUENCE [LARGE SCALE GENOMIC DNA]</scope>
    <source>
        <strain evidence="2">cv. Niubang</strain>
    </source>
</reference>
<protein>
    <submittedName>
        <fullName evidence="1">Uncharacterized protein</fullName>
    </submittedName>
</protein>
<gene>
    <name evidence="1" type="ORF">L6452_33474</name>
</gene>
<name>A0ACB8YFP4_ARCLA</name>
<evidence type="ECO:0000313" key="1">
    <source>
        <dbReference type="EMBL" id="KAI3684253.1"/>
    </source>
</evidence>
<organism evidence="1 2">
    <name type="scientific">Arctium lappa</name>
    <name type="common">Greater burdock</name>
    <name type="synonym">Lappa major</name>
    <dbReference type="NCBI Taxonomy" id="4217"/>
    <lineage>
        <taxon>Eukaryota</taxon>
        <taxon>Viridiplantae</taxon>
        <taxon>Streptophyta</taxon>
        <taxon>Embryophyta</taxon>
        <taxon>Tracheophyta</taxon>
        <taxon>Spermatophyta</taxon>
        <taxon>Magnoliopsida</taxon>
        <taxon>eudicotyledons</taxon>
        <taxon>Gunneridae</taxon>
        <taxon>Pentapetalae</taxon>
        <taxon>asterids</taxon>
        <taxon>campanulids</taxon>
        <taxon>Asterales</taxon>
        <taxon>Asteraceae</taxon>
        <taxon>Carduoideae</taxon>
        <taxon>Cardueae</taxon>
        <taxon>Arctiinae</taxon>
        <taxon>Arctium</taxon>
    </lineage>
</organism>
<comment type="caution">
    <text evidence="1">The sequence shown here is derived from an EMBL/GenBank/DDBJ whole genome shotgun (WGS) entry which is preliminary data.</text>
</comment>
<proteinExistence type="predicted"/>
<accession>A0ACB8YFP4</accession>